<name>A0A381J5Y0_9CLOT</name>
<dbReference type="PIRSF" id="PIRSF033094">
    <property type="entry name" value="Pesterase_CT488"/>
    <property type="match status" value="1"/>
</dbReference>
<dbReference type="Pfam" id="PF00149">
    <property type="entry name" value="Metallophos"/>
    <property type="match status" value="1"/>
</dbReference>
<dbReference type="InterPro" id="IPR051158">
    <property type="entry name" value="Metallophosphoesterase_sf"/>
</dbReference>
<evidence type="ECO:0000313" key="3">
    <source>
        <dbReference type="Proteomes" id="UP000254664"/>
    </source>
</evidence>
<protein>
    <submittedName>
        <fullName evidence="2">Metallophosphoesterase</fullName>
    </submittedName>
</protein>
<dbReference type="RefSeq" id="WP_115640492.1">
    <property type="nucleotide sequence ID" value="NZ_UFWZ01000001.1"/>
</dbReference>
<organism evidence="2 3">
    <name type="scientific">Clostridium putrefaciens</name>
    <dbReference type="NCBI Taxonomy" id="99675"/>
    <lineage>
        <taxon>Bacteria</taxon>
        <taxon>Bacillati</taxon>
        <taxon>Bacillota</taxon>
        <taxon>Clostridia</taxon>
        <taxon>Eubacteriales</taxon>
        <taxon>Clostridiaceae</taxon>
        <taxon>Clostridium</taxon>
    </lineage>
</organism>
<dbReference type="SUPFAM" id="SSF56300">
    <property type="entry name" value="Metallo-dependent phosphatases"/>
    <property type="match status" value="1"/>
</dbReference>
<accession>A0A381J5Y0</accession>
<sequence length="234" mass="27399">MALYAISDLHLALSGDKPMDVFGQQWFKHDEKIKENWLKKVSSEDTVLIAGDISWSMTMEDSKKELEWIDKLPGRKIFIKGNHDYWWNSITKLNAMFDNMDFIQNNFFNYEDWAICGTRGWTCPGGDNYTKHDEKIYERELIRLKLSLDMAVKKGYKKIIVMIHYPPTNEKFEESEVTKIFKEYKVSKVIYGHLHGPALSKVLNGDKDGVEYIMTSCDYIDFDPVNILPDLKLY</sequence>
<dbReference type="InterPro" id="IPR014578">
    <property type="entry name" value="Pesterase_CT488"/>
</dbReference>
<dbReference type="PANTHER" id="PTHR31302">
    <property type="entry name" value="TRANSMEMBRANE PROTEIN WITH METALLOPHOSPHOESTERASE DOMAIN-RELATED"/>
    <property type="match status" value="1"/>
</dbReference>
<gene>
    <name evidence="2" type="ORF">NCTC9836_00701</name>
</gene>
<evidence type="ECO:0000313" key="2">
    <source>
        <dbReference type="EMBL" id="SUY46314.1"/>
    </source>
</evidence>
<evidence type="ECO:0000259" key="1">
    <source>
        <dbReference type="Pfam" id="PF00149"/>
    </source>
</evidence>
<dbReference type="AlphaFoldDB" id="A0A381J5Y0"/>
<dbReference type="InterPro" id="IPR004843">
    <property type="entry name" value="Calcineurin-like_PHP"/>
</dbReference>
<dbReference type="OrthoDB" id="8610138at2"/>
<reference evidence="2 3" key="1">
    <citation type="submission" date="2018-06" db="EMBL/GenBank/DDBJ databases">
        <authorList>
            <consortium name="Pathogen Informatics"/>
            <person name="Doyle S."/>
        </authorList>
    </citation>
    <scope>NUCLEOTIDE SEQUENCE [LARGE SCALE GENOMIC DNA]</scope>
    <source>
        <strain evidence="2 3">NCTC9836</strain>
    </source>
</reference>
<dbReference type="Proteomes" id="UP000254664">
    <property type="component" value="Unassembled WGS sequence"/>
</dbReference>
<dbReference type="Gene3D" id="3.60.21.10">
    <property type="match status" value="1"/>
</dbReference>
<dbReference type="GO" id="GO:0016787">
    <property type="term" value="F:hydrolase activity"/>
    <property type="evidence" value="ECO:0007669"/>
    <property type="project" value="InterPro"/>
</dbReference>
<dbReference type="EMBL" id="UFWZ01000001">
    <property type="protein sequence ID" value="SUY46314.1"/>
    <property type="molecule type" value="Genomic_DNA"/>
</dbReference>
<feature type="domain" description="Calcineurin-like phosphoesterase" evidence="1">
    <location>
        <begin position="3"/>
        <end position="197"/>
    </location>
</feature>
<dbReference type="InterPro" id="IPR029052">
    <property type="entry name" value="Metallo-depent_PP-like"/>
</dbReference>
<keyword evidence="3" id="KW-1185">Reference proteome</keyword>
<proteinExistence type="predicted"/>
<dbReference type="PANTHER" id="PTHR31302:SF22">
    <property type="entry name" value="PHOSPHOESTERASE"/>
    <property type="match status" value="1"/>
</dbReference>